<sequence length="54" mass="6013">PSAVFRTHATSITLQHDWGSVYLMSSANNIISSTCLLTALKETLKQQYENKKVS</sequence>
<organism evidence="1 2">
    <name type="scientific">Ceratitis capitata</name>
    <name type="common">Mediterranean fruit fly</name>
    <name type="synonym">Tephritis capitata</name>
    <dbReference type="NCBI Taxonomy" id="7213"/>
    <lineage>
        <taxon>Eukaryota</taxon>
        <taxon>Metazoa</taxon>
        <taxon>Ecdysozoa</taxon>
        <taxon>Arthropoda</taxon>
        <taxon>Hexapoda</taxon>
        <taxon>Insecta</taxon>
        <taxon>Pterygota</taxon>
        <taxon>Neoptera</taxon>
        <taxon>Endopterygota</taxon>
        <taxon>Diptera</taxon>
        <taxon>Brachycera</taxon>
        <taxon>Muscomorpha</taxon>
        <taxon>Tephritoidea</taxon>
        <taxon>Tephritidae</taxon>
        <taxon>Ceratitis</taxon>
        <taxon>Ceratitis</taxon>
    </lineage>
</organism>
<proteinExistence type="predicted"/>
<gene>
    <name evidence="1" type="ORF">CCAP1982_LOCUS9696</name>
</gene>
<reference evidence="1" key="1">
    <citation type="submission" date="2020-11" db="EMBL/GenBank/DDBJ databases">
        <authorList>
            <person name="Whitehead M."/>
        </authorList>
    </citation>
    <scope>NUCLEOTIDE SEQUENCE</scope>
    <source>
        <strain evidence="1">EGII</strain>
    </source>
</reference>
<comment type="caution">
    <text evidence="1">The sequence shown here is derived from an EMBL/GenBank/DDBJ whole genome shotgun (WGS) entry which is preliminary data.</text>
</comment>
<feature type="non-terminal residue" evidence="1">
    <location>
        <position position="54"/>
    </location>
</feature>
<keyword evidence="2" id="KW-1185">Reference proteome</keyword>
<evidence type="ECO:0000313" key="1">
    <source>
        <dbReference type="EMBL" id="CAD7001198.1"/>
    </source>
</evidence>
<evidence type="ECO:0000313" key="2">
    <source>
        <dbReference type="Proteomes" id="UP000606786"/>
    </source>
</evidence>
<dbReference type="EMBL" id="CAJHJT010000023">
    <property type="protein sequence ID" value="CAD7001198.1"/>
    <property type="molecule type" value="Genomic_DNA"/>
</dbReference>
<feature type="non-terminal residue" evidence="1">
    <location>
        <position position="1"/>
    </location>
</feature>
<accession>A0A811USB5</accession>
<name>A0A811USB5_CERCA</name>
<dbReference type="Proteomes" id="UP000606786">
    <property type="component" value="Unassembled WGS sequence"/>
</dbReference>
<protein>
    <submittedName>
        <fullName evidence="1">(Mediterranean fruit fly) hypothetical protein</fullName>
    </submittedName>
</protein>
<dbReference type="AlphaFoldDB" id="A0A811USB5"/>